<organism evidence="1 2">
    <name type="scientific">Fragariocoptes setiger</name>
    <dbReference type="NCBI Taxonomy" id="1670756"/>
    <lineage>
        <taxon>Eukaryota</taxon>
        <taxon>Metazoa</taxon>
        <taxon>Ecdysozoa</taxon>
        <taxon>Arthropoda</taxon>
        <taxon>Chelicerata</taxon>
        <taxon>Arachnida</taxon>
        <taxon>Acari</taxon>
        <taxon>Acariformes</taxon>
        <taxon>Trombidiformes</taxon>
        <taxon>Prostigmata</taxon>
        <taxon>Eupodina</taxon>
        <taxon>Eriophyoidea</taxon>
        <taxon>Phytoptidae</taxon>
        <taxon>Fragariocoptes</taxon>
    </lineage>
</organism>
<feature type="non-terminal residue" evidence="1">
    <location>
        <position position="1"/>
    </location>
</feature>
<name>A0ABQ7S6H3_9ACAR</name>
<evidence type="ECO:0000313" key="2">
    <source>
        <dbReference type="Proteomes" id="UP000825002"/>
    </source>
</evidence>
<comment type="caution">
    <text evidence="1">The sequence shown here is derived from an EMBL/GenBank/DDBJ whole genome shotgun (WGS) entry which is preliminary data.</text>
</comment>
<accession>A0ABQ7S6H3</accession>
<dbReference type="Proteomes" id="UP000825002">
    <property type="component" value="Unassembled WGS sequence"/>
</dbReference>
<evidence type="ECO:0000313" key="1">
    <source>
        <dbReference type="EMBL" id="KAG9508986.1"/>
    </source>
</evidence>
<dbReference type="EMBL" id="JAIFTH010000769">
    <property type="protein sequence ID" value="KAG9508986.1"/>
    <property type="molecule type" value="Genomic_DNA"/>
</dbReference>
<reference evidence="1 2" key="1">
    <citation type="submission" date="2020-10" db="EMBL/GenBank/DDBJ databases">
        <authorList>
            <person name="Klimov P.B."/>
            <person name="Dyachkov S.M."/>
            <person name="Chetverikov P.E."/>
        </authorList>
    </citation>
    <scope>NUCLEOTIDE SEQUENCE [LARGE SCALE GENOMIC DNA]</scope>
    <source>
        <strain evidence="1">BMOC 18-1129-001#AD2665</strain>
        <tissue evidence="1">Entire mites</tissue>
    </source>
</reference>
<gene>
    <name evidence="1" type="primary">mtap</name>
    <name evidence="1" type="ORF">GZH46_02505</name>
</gene>
<dbReference type="InterPro" id="IPR035994">
    <property type="entry name" value="Nucleoside_phosphorylase_sf"/>
</dbReference>
<proteinExistence type="predicted"/>
<sequence length="82" mass="9271">MTSVPEIQSAAGFYGCSLLIIDYDCWKEGEECVSAEMVTDRIKSLRFTAAKIILRATKKIAAKDWSVKTLKMKKSVKDMMNF</sequence>
<protein>
    <submittedName>
        <fullName evidence="1">S-methyl-5'-thioadenosine phosphorylase</fullName>
    </submittedName>
</protein>
<dbReference type="Gene3D" id="3.40.50.1580">
    <property type="entry name" value="Nucleoside phosphorylase domain"/>
    <property type="match status" value="1"/>
</dbReference>
<keyword evidence="2" id="KW-1185">Reference proteome</keyword>